<accession>A0A1I4BHH3</accession>
<evidence type="ECO:0000313" key="2">
    <source>
        <dbReference type="Proteomes" id="UP000199473"/>
    </source>
</evidence>
<dbReference type="AlphaFoldDB" id="A0A1I4BHH3"/>
<name>A0A1I4BHH3_9PROT</name>
<evidence type="ECO:0000313" key="1">
    <source>
        <dbReference type="EMBL" id="SFK68218.1"/>
    </source>
</evidence>
<sequence>MIIAADESLQVGIDAVIPLSPRHAVALGWAMTPRGEGTELSIAAGRAGDCPIEHSSFHARPAIQPADPRHAVVNGFILVFAMPEDPADAMPEDAAELVFTLQAGDRVVRADLRDPRIPRDPARLLAETDWQVAFGLLKDTAASPLLAPLAAQADRAYGLFGDWLARLPLLRGRQEKVAPLAEAEALSAPSGEVVVVLRATHPVPPDATLESALIGYYAGPDGGMPALLPVPLAEWHAAPLPTIMAGYGRIDARWLDGLQGLEVVLQARLRGEEAFCLRIQPRPAAVPPLLDALCRGNRLAAMPLDAGSGPAIALLRAVIARREAAFAPGLEALAAKAATSPASTPASARIILMLGTDDPSAARLFHVVAPEIERRCDRLLLMGDAADAVAQVFARRGRIPAVTGPAAVQGLRDAAGEDGILVVDVARYAAALAAGAGQDDALGQPLRRADLARLLGLHAAAGCGAGLPDSLARLLRLMRAEPGELPFPPAPYAMATTEVADLVNDHLARLWTAGDPAARARMEAPPHG</sequence>
<reference evidence="1 2" key="1">
    <citation type="submission" date="2016-10" db="EMBL/GenBank/DDBJ databases">
        <authorList>
            <person name="de Groot N.N."/>
        </authorList>
    </citation>
    <scope>NUCLEOTIDE SEQUENCE [LARGE SCALE GENOMIC DNA]</scope>
    <source>
        <strain evidence="1 2">DSM 19981</strain>
    </source>
</reference>
<dbReference type="STRING" id="1123062.SAMN02745775_105306"/>
<dbReference type="OrthoDB" id="7275624at2"/>
<keyword evidence="2" id="KW-1185">Reference proteome</keyword>
<dbReference type="EMBL" id="FOSQ01000005">
    <property type="protein sequence ID" value="SFK68218.1"/>
    <property type="molecule type" value="Genomic_DNA"/>
</dbReference>
<proteinExistence type="predicted"/>
<gene>
    <name evidence="1" type="ORF">SAMN02745775_105306</name>
</gene>
<protein>
    <submittedName>
        <fullName evidence="1">Uncharacterized protein</fullName>
    </submittedName>
</protein>
<organism evidence="1 2">
    <name type="scientific">Falsiroseomonas stagni DSM 19981</name>
    <dbReference type="NCBI Taxonomy" id="1123062"/>
    <lineage>
        <taxon>Bacteria</taxon>
        <taxon>Pseudomonadati</taxon>
        <taxon>Pseudomonadota</taxon>
        <taxon>Alphaproteobacteria</taxon>
        <taxon>Acetobacterales</taxon>
        <taxon>Roseomonadaceae</taxon>
        <taxon>Falsiroseomonas</taxon>
    </lineage>
</organism>
<dbReference type="RefSeq" id="WP_092960810.1">
    <property type="nucleotide sequence ID" value="NZ_FOSQ01000005.1"/>
</dbReference>
<dbReference type="Proteomes" id="UP000199473">
    <property type="component" value="Unassembled WGS sequence"/>
</dbReference>